<gene>
    <name evidence="1" type="ORF">H103_01459</name>
</gene>
<proteinExistence type="predicted"/>
<organism evidence="1">
    <name type="scientific">Trichophyton rubrum CBS 288.86</name>
    <dbReference type="NCBI Taxonomy" id="1215330"/>
    <lineage>
        <taxon>Eukaryota</taxon>
        <taxon>Fungi</taxon>
        <taxon>Dikarya</taxon>
        <taxon>Ascomycota</taxon>
        <taxon>Pezizomycotina</taxon>
        <taxon>Eurotiomycetes</taxon>
        <taxon>Eurotiomycetidae</taxon>
        <taxon>Onygenales</taxon>
        <taxon>Arthrodermataceae</taxon>
        <taxon>Trichophyton</taxon>
    </lineage>
</organism>
<name>A0A022WCI7_TRIRU</name>
<dbReference type="EMBL" id="KK207728">
    <property type="protein sequence ID" value="EZF56077.1"/>
    <property type="molecule type" value="Genomic_DNA"/>
</dbReference>
<protein>
    <submittedName>
        <fullName evidence="1">Uncharacterized protein</fullName>
    </submittedName>
</protein>
<dbReference type="AlphaFoldDB" id="A0A022WCI7"/>
<dbReference type="Proteomes" id="UP000023758">
    <property type="component" value="Unassembled WGS sequence"/>
</dbReference>
<evidence type="ECO:0000313" key="1">
    <source>
        <dbReference type="EMBL" id="EZF56077.1"/>
    </source>
</evidence>
<reference evidence="1" key="1">
    <citation type="submission" date="2014-02" db="EMBL/GenBank/DDBJ databases">
        <title>The Genome Sequence of Trichophyton rubrum (morphotype fischeri) CBS 288.86.</title>
        <authorList>
            <consortium name="The Broad Institute Genomics Platform"/>
            <person name="Cuomo C.A."/>
            <person name="White T.C."/>
            <person name="Graser Y."/>
            <person name="Martinez-Rossi N."/>
            <person name="Heitman J."/>
            <person name="Young S.K."/>
            <person name="Zeng Q."/>
            <person name="Gargeya S."/>
            <person name="Abouelleil A."/>
            <person name="Alvarado L."/>
            <person name="Chapman S.B."/>
            <person name="Gainer-Dewar J."/>
            <person name="Goldberg J."/>
            <person name="Griggs A."/>
            <person name="Gujja S."/>
            <person name="Hansen M."/>
            <person name="Howarth C."/>
            <person name="Imamovic A."/>
            <person name="Larimer J."/>
            <person name="Martinez D."/>
            <person name="Murphy C."/>
            <person name="Pearson M.D."/>
            <person name="Persinoti G."/>
            <person name="Poon T."/>
            <person name="Priest M."/>
            <person name="Roberts A.D."/>
            <person name="Saif S."/>
            <person name="Shea T.D."/>
            <person name="Sykes S.N."/>
            <person name="Wortman J."/>
            <person name="Nusbaum C."/>
            <person name="Birren B."/>
        </authorList>
    </citation>
    <scope>NUCLEOTIDE SEQUENCE [LARGE SCALE GENOMIC DNA]</scope>
    <source>
        <strain evidence="1">CBS 288.86</strain>
    </source>
</reference>
<dbReference type="HOGENOM" id="CLU_1603938_0_0_1"/>
<accession>A0A022WCI7</accession>
<sequence length="166" mass="19116">MKLMFSSSGFWANAKSNRRDNSSLLRPRWRNTAHRVMVTAPRPFSLHTGVHSSRLHLVGSLRGAFGARLETESQISTNRQRAVSPLPFQQHSQRPLPQLLSSILDPIGLGQHPRRYFWPQNGSCFSSFSTSMFFPVRSLAHTPAISCWAIYQRLRQRRQKLLFQTR</sequence>